<proteinExistence type="predicted"/>
<name>A0ABW7ZFU2_9ACTN</name>
<dbReference type="NCBIfam" id="NF047744">
    <property type="entry name" value="CG0192_rel"/>
    <property type="match status" value="1"/>
</dbReference>
<dbReference type="Pfam" id="PF18085">
    <property type="entry name" value="Mak_N_cap"/>
    <property type="match status" value="1"/>
</dbReference>
<evidence type="ECO:0000256" key="1">
    <source>
        <dbReference type="ARBA" id="ARBA00022679"/>
    </source>
</evidence>
<keyword evidence="4" id="KW-0067">ATP-binding</keyword>
<gene>
    <name evidence="6" type="ORF">ACIBP4_05355</name>
</gene>
<dbReference type="InterPro" id="IPR040999">
    <property type="entry name" value="Mak_N_cap"/>
</dbReference>
<keyword evidence="7" id="KW-1185">Reference proteome</keyword>
<dbReference type="RefSeq" id="WP_396768127.1">
    <property type="nucleotide sequence ID" value="NZ_JBITLA010000001.1"/>
</dbReference>
<evidence type="ECO:0000313" key="6">
    <source>
        <dbReference type="EMBL" id="MFI7261726.1"/>
    </source>
</evidence>
<keyword evidence="1" id="KW-0808">Transferase</keyword>
<evidence type="ECO:0000256" key="4">
    <source>
        <dbReference type="ARBA" id="ARBA00022840"/>
    </source>
</evidence>
<keyword evidence="2" id="KW-0547">Nucleotide-binding</keyword>
<comment type="caution">
    <text evidence="6">The sequence shown here is derived from an EMBL/GenBank/DDBJ whole genome shotgun (WGS) entry which is preliminary data.</text>
</comment>
<sequence length="212" mass="22505">MALLHRAELRPSKLELLVAWLPGRSWFVGEAGAPVTRVAAYRFDDPAGEVGMETLLVRAGEGPVLQLPLSYRGAPLAGAERFLVGTVEHSVLGRRWVYDACGDPVYPPALAAAVLTDAGQAQEYFEVDGERQVRDPSMTLSGSRTDRTLPAGPADEVVDGDPTLIRAGDVELALVRRPVPADDAAGAPVPVRLTGAWSGQDVPVLLAYARSA</sequence>
<evidence type="ECO:0000256" key="2">
    <source>
        <dbReference type="ARBA" id="ARBA00022741"/>
    </source>
</evidence>
<feature type="domain" description="Maltokinase N-terminal cap" evidence="5">
    <location>
        <begin position="20"/>
        <end position="103"/>
    </location>
</feature>
<reference evidence="6 7" key="1">
    <citation type="submission" date="2024-10" db="EMBL/GenBank/DDBJ databases">
        <title>The Natural Products Discovery Center: Release of the First 8490 Sequenced Strains for Exploring Actinobacteria Biosynthetic Diversity.</title>
        <authorList>
            <person name="Kalkreuter E."/>
            <person name="Kautsar S.A."/>
            <person name="Yang D."/>
            <person name="Bader C.D."/>
            <person name="Teijaro C.N."/>
            <person name="Fluegel L."/>
            <person name="Davis C.M."/>
            <person name="Simpson J.R."/>
            <person name="Lauterbach L."/>
            <person name="Steele A.D."/>
            <person name="Gui C."/>
            <person name="Meng S."/>
            <person name="Li G."/>
            <person name="Viehrig K."/>
            <person name="Ye F."/>
            <person name="Su P."/>
            <person name="Kiefer A.F."/>
            <person name="Nichols A."/>
            <person name="Cepeda A.J."/>
            <person name="Yan W."/>
            <person name="Fan B."/>
            <person name="Jiang Y."/>
            <person name="Adhikari A."/>
            <person name="Zheng C.-J."/>
            <person name="Schuster L."/>
            <person name="Cowan T.M."/>
            <person name="Smanski M.J."/>
            <person name="Chevrette M.G."/>
            <person name="De Carvalho L.P.S."/>
            <person name="Shen B."/>
        </authorList>
    </citation>
    <scope>NUCLEOTIDE SEQUENCE [LARGE SCALE GENOMIC DNA]</scope>
    <source>
        <strain evidence="6 7">NPDC049845</strain>
    </source>
</reference>
<dbReference type="EMBL" id="JBITLE010000002">
    <property type="protein sequence ID" value="MFI7261726.1"/>
    <property type="molecule type" value="Genomic_DNA"/>
</dbReference>
<evidence type="ECO:0000256" key="3">
    <source>
        <dbReference type="ARBA" id="ARBA00022777"/>
    </source>
</evidence>
<dbReference type="Proteomes" id="UP001612812">
    <property type="component" value="Unassembled WGS sequence"/>
</dbReference>
<keyword evidence="3" id="KW-0418">Kinase</keyword>
<protein>
    <recommendedName>
        <fullName evidence="5">Maltokinase N-terminal cap domain-containing protein</fullName>
    </recommendedName>
</protein>
<evidence type="ECO:0000313" key="7">
    <source>
        <dbReference type="Proteomes" id="UP001612812"/>
    </source>
</evidence>
<evidence type="ECO:0000259" key="5">
    <source>
        <dbReference type="Pfam" id="PF18085"/>
    </source>
</evidence>
<accession>A0ABW7ZFU2</accession>
<organism evidence="6 7">
    <name type="scientific">Micromonospora maritima</name>
    <dbReference type="NCBI Taxonomy" id="986711"/>
    <lineage>
        <taxon>Bacteria</taxon>
        <taxon>Bacillati</taxon>
        <taxon>Actinomycetota</taxon>
        <taxon>Actinomycetes</taxon>
        <taxon>Micromonosporales</taxon>
        <taxon>Micromonosporaceae</taxon>
        <taxon>Micromonospora</taxon>
    </lineage>
</organism>